<dbReference type="EMBL" id="JAFCMP010000009">
    <property type="protein sequence ID" value="KAG5192185.1"/>
    <property type="molecule type" value="Genomic_DNA"/>
</dbReference>
<protein>
    <submittedName>
        <fullName evidence="1">Uncharacterized protein</fullName>
    </submittedName>
</protein>
<dbReference type="AlphaFoldDB" id="A0A835ZJ58"/>
<evidence type="ECO:0000313" key="2">
    <source>
        <dbReference type="Proteomes" id="UP000664859"/>
    </source>
</evidence>
<reference evidence="1" key="1">
    <citation type="submission" date="2021-02" db="EMBL/GenBank/DDBJ databases">
        <title>First Annotated Genome of the Yellow-green Alga Tribonema minus.</title>
        <authorList>
            <person name="Mahan K.M."/>
        </authorList>
    </citation>
    <scope>NUCLEOTIDE SEQUENCE</scope>
    <source>
        <strain evidence="1">UTEX B ZZ1240</strain>
    </source>
</reference>
<name>A0A835ZJ58_9STRA</name>
<comment type="caution">
    <text evidence="1">The sequence shown here is derived from an EMBL/GenBank/DDBJ whole genome shotgun (WGS) entry which is preliminary data.</text>
</comment>
<proteinExistence type="predicted"/>
<gene>
    <name evidence="1" type="ORF">JKP88DRAFT_284576</name>
</gene>
<evidence type="ECO:0000313" key="1">
    <source>
        <dbReference type="EMBL" id="KAG5192185.1"/>
    </source>
</evidence>
<organism evidence="1 2">
    <name type="scientific">Tribonema minus</name>
    <dbReference type="NCBI Taxonomy" id="303371"/>
    <lineage>
        <taxon>Eukaryota</taxon>
        <taxon>Sar</taxon>
        <taxon>Stramenopiles</taxon>
        <taxon>Ochrophyta</taxon>
        <taxon>PX clade</taxon>
        <taxon>Xanthophyceae</taxon>
        <taxon>Tribonematales</taxon>
        <taxon>Tribonemataceae</taxon>
        <taxon>Tribonema</taxon>
    </lineage>
</organism>
<sequence>MAKRLSAALEGTDRTRGRPPVCTPYLIGDDDLNANVYSFLLPSDSTRRRQVQKSQRPSAPSMKFVRGRVGRSEGDLHVRRVPGMIVPFDRSPDRDTVTLATSDLCCLHIAYRRRRTARASRIAADAADAGVLMVVHESVLAVLTAVFLSAQHMRLGPPYTGPADPAFIMELDLTRTPAVVQRRSRDLSLLLRALDPVFGRVSVDASAPGLQLADGARLECSVHFEMKYDFPATIPGGVCAVQATFTPRDGGSIDYLAGIEEALISAPITDAWGEDMASWCFRDAQLPDPGDSRILDAVSNAAAAHATRRTFLKEPAIIVNLTAAVVPFDDPVSYCAAMGLSARGAHDGFYAFTRGEERACVTVGMKRFPTCWSCFVSSNESEDDTDGTDDEGDE</sequence>
<dbReference type="Proteomes" id="UP000664859">
    <property type="component" value="Unassembled WGS sequence"/>
</dbReference>
<keyword evidence="2" id="KW-1185">Reference proteome</keyword>
<accession>A0A835ZJ58</accession>